<proteinExistence type="predicted"/>
<organism evidence="4 6">
    <name type="scientific">Campylobacter hepaticus</name>
    <dbReference type="NCBI Taxonomy" id="1813019"/>
    <lineage>
        <taxon>Bacteria</taxon>
        <taxon>Pseudomonadati</taxon>
        <taxon>Campylobacterota</taxon>
        <taxon>Epsilonproteobacteria</taxon>
        <taxon>Campylobacterales</taxon>
        <taxon>Campylobacteraceae</taxon>
        <taxon>Campylobacter</taxon>
    </lineage>
</organism>
<dbReference type="PROSITE" id="PS50887">
    <property type="entry name" value="GGDEF"/>
    <property type="match status" value="1"/>
</dbReference>
<dbReference type="RefSeq" id="WP_066778048.1">
    <property type="nucleotide sequence ID" value="NZ_CBCSFE010000004.1"/>
</dbReference>
<protein>
    <recommendedName>
        <fullName evidence="2">GGDEF domain-containing protein</fullName>
    </recommendedName>
</protein>
<dbReference type="STRING" id="1813019.A2J15_02305"/>
<keyword evidence="5" id="KW-1185">Reference proteome</keyword>
<feature type="transmembrane region" description="Helical" evidence="1">
    <location>
        <begin position="6"/>
        <end position="25"/>
    </location>
</feature>
<dbReference type="Proteomes" id="UP000093205">
    <property type="component" value="Chromosome"/>
</dbReference>
<name>A0A424Z2S3_9BACT</name>
<dbReference type="AlphaFoldDB" id="A0A424Z2S3"/>
<dbReference type="GeneID" id="44003886"/>
<evidence type="ECO:0000313" key="5">
    <source>
        <dbReference type="Proteomes" id="UP000093205"/>
    </source>
</evidence>
<gene>
    <name evidence="3" type="ORF">A2J15_000020</name>
    <name evidence="4" type="ORF">DZD40_00030</name>
</gene>
<dbReference type="OrthoDB" id="5363248at2"/>
<keyword evidence="1" id="KW-0472">Membrane</keyword>
<accession>A0A424Z2S3</accession>
<evidence type="ECO:0000313" key="4">
    <source>
        <dbReference type="EMBL" id="RQD88625.1"/>
    </source>
</evidence>
<dbReference type="EMBL" id="QURW01000001">
    <property type="protein sequence ID" value="RQD88625.1"/>
    <property type="molecule type" value="Genomic_DNA"/>
</dbReference>
<evidence type="ECO:0000256" key="1">
    <source>
        <dbReference type="SAM" id="Phobius"/>
    </source>
</evidence>
<feature type="transmembrane region" description="Helical" evidence="1">
    <location>
        <begin position="82"/>
        <end position="98"/>
    </location>
</feature>
<feature type="transmembrane region" description="Helical" evidence="1">
    <location>
        <begin position="52"/>
        <end position="70"/>
    </location>
</feature>
<evidence type="ECO:0000313" key="6">
    <source>
        <dbReference type="Proteomes" id="UP000286095"/>
    </source>
</evidence>
<dbReference type="Proteomes" id="UP000286095">
    <property type="component" value="Unassembled WGS sequence"/>
</dbReference>
<evidence type="ECO:0000259" key="2">
    <source>
        <dbReference type="PROSITE" id="PS50887"/>
    </source>
</evidence>
<feature type="transmembrane region" description="Helical" evidence="1">
    <location>
        <begin position="168"/>
        <end position="187"/>
    </location>
</feature>
<keyword evidence="1" id="KW-1133">Transmembrane helix</keyword>
<reference evidence="5 6" key="1">
    <citation type="submission" date="2018-08" db="EMBL/GenBank/DDBJ databases">
        <title>Survival mechanisms of Campylobacter hepaticus identified by genomic analysis and comparative transcriptomic analysis of in vivo and in vitro derived bacteria.</title>
        <authorList>
            <person name="Van T.T.H."/>
            <person name="Moore R.J."/>
        </authorList>
    </citation>
    <scope>NUCLEOTIDE SEQUENCE [LARGE SCALE GENOMIC DNA]</scope>
    <source>
        <strain evidence="4 6">54L</strain>
        <strain evidence="3 5">HV10</strain>
    </source>
</reference>
<dbReference type="KEGG" id="chw:A2J15_000020"/>
<keyword evidence="1" id="KW-0812">Transmembrane</keyword>
<evidence type="ECO:0000313" key="3">
    <source>
        <dbReference type="EMBL" id="AXP08160.1"/>
    </source>
</evidence>
<feature type="domain" description="GGDEF" evidence="2">
    <location>
        <begin position="212"/>
        <end position="318"/>
    </location>
</feature>
<sequence>MFLIDFLISLSLIFEILTLILSFYFKNSKIFFLTLTLLSIKVPYFYSSIFQANLFISLFLPMIFTLFCLGKHHILILNKRNIISLSSIIFINILSLILPKNTIFNSANLDFHFISSNFFKPVNELGFLFFLTGLFLILIKTFKSKEYYLLVAFFGAYLQFLFQKGAGIKYFELASLIFCFYLLNHVYKLAFFDTLTKLPNEKNLIRFIKGKNNYIIALLHFNELKETQDNYTKLILKQIAKILKRFKAKIFIIENDFILIFNDKNKALNHLAFLESTLKNTEFILENENFKPNFKLVWQENQKNLEQNLQSLKEKLLS</sequence>
<dbReference type="EMBL" id="CP031611">
    <property type="protein sequence ID" value="AXP08160.1"/>
    <property type="molecule type" value="Genomic_DNA"/>
</dbReference>
<feature type="transmembrane region" description="Helical" evidence="1">
    <location>
        <begin position="146"/>
        <end position="162"/>
    </location>
</feature>
<feature type="transmembrane region" description="Helical" evidence="1">
    <location>
        <begin position="118"/>
        <end position="139"/>
    </location>
</feature>
<dbReference type="InterPro" id="IPR000160">
    <property type="entry name" value="GGDEF_dom"/>
</dbReference>